<keyword evidence="3 5" id="KW-0808">Transferase</keyword>
<dbReference type="RefSeq" id="WP_302713260.1">
    <property type="nucleotide sequence ID" value="NZ_JAULRT010000059.1"/>
</dbReference>
<comment type="catalytic activity">
    <reaction evidence="1 5">
        <text>L-glutamyl-[protein] + S-adenosyl-L-methionine = [protein]-L-glutamate 5-O-methyl ester + S-adenosyl-L-homocysteine</text>
        <dbReference type="Rhea" id="RHEA:24452"/>
        <dbReference type="Rhea" id="RHEA-COMP:10208"/>
        <dbReference type="Rhea" id="RHEA-COMP:10311"/>
        <dbReference type="ChEBI" id="CHEBI:29973"/>
        <dbReference type="ChEBI" id="CHEBI:57856"/>
        <dbReference type="ChEBI" id="CHEBI:59789"/>
        <dbReference type="ChEBI" id="CHEBI:82795"/>
        <dbReference type="EC" id="2.1.1.80"/>
    </reaction>
</comment>
<dbReference type="InterPro" id="IPR000780">
    <property type="entry name" value="CheR_MeTrfase"/>
</dbReference>
<dbReference type="PROSITE" id="PS50123">
    <property type="entry name" value="CHER"/>
    <property type="match status" value="1"/>
</dbReference>
<dbReference type="SUPFAM" id="SSF47757">
    <property type="entry name" value="Chemotaxis receptor methyltransferase CheR, N-terminal domain"/>
    <property type="match status" value="1"/>
</dbReference>
<evidence type="ECO:0000259" key="6">
    <source>
        <dbReference type="PROSITE" id="PS50123"/>
    </source>
</evidence>
<dbReference type="Proteomes" id="UP001168380">
    <property type="component" value="Unassembled WGS sequence"/>
</dbReference>
<reference evidence="7" key="1">
    <citation type="submission" date="2023-07" db="EMBL/GenBank/DDBJ databases">
        <title>Gilvimarinus algae sp. nov., isolated from the surface of Kelp.</title>
        <authorList>
            <person name="Sun Y.Y."/>
            <person name="Gong Y."/>
            <person name="Du Z.J."/>
        </authorList>
    </citation>
    <scope>NUCLEOTIDE SEQUENCE</scope>
    <source>
        <strain evidence="7">SDUM040014</strain>
    </source>
</reference>
<dbReference type="PANTHER" id="PTHR24422:SF19">
    <property type="entry name" value="CHEMOTAXIS PROTEIN METHYLTRANSFERASE"/>
    <property type="match status" value="1"/>
</dbReference>
<dbReference type="InterPro" id="IPR029063">
    <property type="entry name" value="SAM-dependent_MTases_sf"/>
</dbReference>
<dbReference type="InterPro" id="IPR036804">
    <property type="entry name" value="CheR_N_sf"/>
</dbReference>
<keyword evidence="8" id="KW-1185">Reference proteome</keyword>
<name>A0ABT8TFT1_9GAMM</name>
<comment type="function">
    <text evidence="5">Methylation of the membrane-bound methyl-accepting chemotaxis proteins (MCP) to form gamma-glutamyl methyl ester residues in MCP.</text>
</comment>
<evidence type="ECO:0000256" key="3">
    <source>
        <dbReference type="ARBA" id="ARBA00022679"/>
    </source>
</evidence>
<evidence type="ECO:0000256" key="1">
    <source>
        <dbReference type="ARBA" id="ARBA00001541"/>
    </source>
</evidence>
<dbReference type="Gene3D" id="3.40.50.150">
    <property type="entry name" value="Vaccinia Virus protein VP39"/>
    <property type="match status" value="1"/>
</dbReference>
<comment type="caution">
    <text evidence="7">The sequence shown here is derived from an EMBL/GenBank/DDBJ whole genome shotgun (WGS) entry which is preliminary data.</text>
</comment>
<dbReference type="Gene3D" id="1.10.155.10">
    <property type="entry name" value="Chemotaxis receptor methyltransferase CheR, N-terminal domain"/>
    <property type="match status" value="1"/>
</dbReference>
<keyword evidence="4 5" id="KW-0949">S-adenosyl-L-methionine</keyword>
<evidence type="ECO:0000313" key="7">
    <source>
        <dbReference type="EMBL" id="MDO3382776.1"/>
    </source>
</evidence>
<dbReference type="GO" id="GO:0008168">
    <property type="term" value="F:methyltransferase activity"/>
    <property type="evidence" value="ECO:0007669"/>
    <property type="project" value="UniProtKB-KW"/>
</dbReference>
<keyword evidence="2 5" id="KW-0489">Methyltransferase</keyword>
<evidence type="ECO:0000313" key="8">
    <source>
        <dbReference type="Proteomes" id="UP001168380"/>
    </source>
</evidence>
<protein>
    <recommendedName>
        <fullName evidence="5">Chemotaxis protein methyltransferase</fullName>
        <ecNumber evidence="5">2.1.1.80</ecNumber>
    </recommendedName>
</protein>
<dbReference type="Pfam" id="PF03705">
    <property type="entry name" value="CheR_N"/>
    <property type="match status" value="1"/>
</dbReference>
<organism evidence="7 8">
    <name type="scientific">Gilvimarinus algae</name>
    <dbReference type="NCBI Taxonomy" id="3058037"/>
    <lineage>
        <taxon>Bacteria</taxon>
        <taxon>Pseudomonadati</taxon>
        <taxon>Pseudomonadota</taxon>
        <taxon>Gammaproteobacteria</taxon>
        <taxon>Cellvibrionales</taxon>
        <taxon>Cellvibrionaceae</taxon>
        <taxon>Gilvimarinus</taxon>
    </lineage>
</organism>
<dbReference type="InterPro" id="IPR022642">
    <property type="entry name" value="CheR_C"/>
</dbReference>
<dbReference type="PRINTS" id="PR00996">
    <property type="entry name" value="CHERMTFRASE"/>
</dbReference>
<accession>A0ABT8TFT1</accession>
<sequence>MASGGVVREFEYTDNDFEKIRRLIYDAAGIRLQDSKRQLVYSRIARRIRALNLKRFSEYLVYLEGHDNELEQFINALTTNLTSFFRESHHFDYLKAYFRKNHLSGKTFKIWCAAASTGEEPYTLAITAMEAFDTLKPPVEIVGTDIDSQVLSQARIGVYSEERIERLEAARKKRFFLKGKGANLGKVKVRPEVKALVTFEQLNLLSQSWNLSPPYDAIFCRNVMIYFDKPTQYRLLERMLPLLGPNGIYVAGHSESFSEASGLLRSLGRTIFCRAESTLARWRM</sequence>
<proteinExistence type="predicted"/>
<dbReference type="SMART" id="SM00138">
    <property type="entry name" value="MeTrc"/>
    <property type="match status" value="1"/>
</dbReference>
<dbReference type="PIRSF" id="PIRSF000410">
    <property type="entry name" value="CheR"/>
    <property type="match status" value="1"/>
</dbReference>
<evidence type="ECO:0000256" key="5">
    <source>
        <dbReference type="PIRNR" id="PIRNR000410"/>
    </source>
</evidence>
<dbReference type="GO" id="GO:0032259">
    <property type="term" value="P:methylation"/>
    <property type="evidence" value="ECO:0007669"/>
    <property type="project" value="UniProtKB-KW"/>
</dbReference>
<evidence type="ECO:0000256" key="4">
    <source>
        <dbReference type="ARBA" id="ARBA00022691"/>
    </source>
</evidence>
<evidence type="ECO:0000256" key="2">
    <source>
        <dbReference type="ARBA" id="ARBA00022603"/>
    </source>
</evidence>
<gene>
    <name evidence="7" type="ORF">QWI16_11415</name>
</gene>
<dbReference type="EC" id="2.1.1.80" evidence="5"/>
<dbReference type="InterPro" id="IPR026024">
    <property type="entry name" value="Chemotaxis_MeTrfase_CheR"/>
</dbReference>
<dbReference type="PANTHER" id="PTHR24422">
    <property type="entry name" value="CHEMOTAXIS PROTEIN METHYLTRANSFERASE"/>
    <property type="match status" value="1"/>
</dbReference>
<dbReference type="Pfam" id="PF01739">
    <property type="entry name" value="CheR"/>
    <property type="match status" value="1"/>
</dbReference>
<dbReference type="InterPro" id="IPR022641">
    <property type="entry name" value="CheR_N"/>
</dbReference>
<feature type="domain" description="CheR-type methyltransferase" evidence="6">
    <location>
        <begin position="5"/>
        <end position="277"/>
    </location>
</feature>
<dbReference type="InterPro" id="IPR050903">
    <property type="entry name" value="Bact_Chemotaxis_MeTrfase"/>
</dbReference>
<dbReference type="EMBL" id="JAULRT010000059">
    <property type="protein sequence ID" value="MDO3382776.1"/>
    <property type="molecule type" value="Genomic_DNA"/>
</dbReference>
<dbReference type="SUPFAM" id="SSF53335">
    <property type="entry name" value="S-adenosyl-L-methionine-dependent methyltransferases"/>
    <property type="match status" value="1"/>
</dbReference>